<dbReference type="Proteomes" id="UP001153618">
    <property type="component" value="Unassembled WGS sequence"/>
</dbReference>
<name>A0A9W4IFX8_PENOL</name>
<feature type="region of interest" description="Disordered" evidence="2">
    <location>
        <begin position="1"/>
        <end position="130"/>
    </location>
</feature>
<feature type="region of interest" description="Disordered" evidence="2">
    <location>
        <begin position="465"/>
        <end position="486"/>
    </location>
</feature>
<feature type="region of interest" description="Disordered" evidence="2">
    <location>
        <begin position="136"/>
        <end position="155"/>
    </location>
</feature>
<feature type="compositionally biased region" description="Low complexity" evidence="2">
    <location>
        <begin position="104"/>
        <end position="114"/>
    </location>
</feature>
<dbReference type="SUPFAM" id="SSF52540">
    <property type="entry name" value="P-loop containing nucleoside triphosphate hydrolases"/>
    <property type="match status" value="1"/>
</dbReference>
<proteinExistence type="inferred from homology"/>
<comment type="caution">
    <text evidence="5">The sequence shown here is derived from an EMBL/GenBank/DDBJ whole genome shotgun (WGS) entry which is preliminary data.</text>
</comment>
<evidence type="ECO:0000256" key="2">
    <source>
        <dbReference type="SAM" id="MobiDB-lite"/>
    </source>
</evidence>
<dbReference type="Pfam" id="PF00735">
    <property type="entry name" value="Septin"/>
    <property type="match status" value="1"/>
</dbReference>
<dbReference type="InterPro" id="IPR027417">
    <property type="entry name" value="P-loop_NTPase"/>
</dbReference>
<dbReference type="Gene3D" id="3.40.50.300">
    <property type="entry name" value="P-loop containing nucleotide triphosphate hydrolases"/>
    <property type="match status" value="1"/>
</dbReference>
<dbReference type="OrthoDB" id="4150765at2759"/>
<evidence type="ECO:0000313" key="5">
    <source>
        <dbReference type="EMBL" id="CAG8270834.1"/>
    </source>
</evidence>
<keyword evidence="1" id="KW-0342">GTP-binding</keyword>
<evidence type="ECO:0000256" key="1">
    <source>
        <dbReference type="RuleBase" id="RU004560"/>
    </source>
</evidence>
<dbReference type="AlphaFoldDB" id="A0A9W4IFX8"/>
<feature type="compositionally biased region" description="Polar residues" evidence="2">
    <location>
        <begin position="53"/>
        <end position="67"/>
    </location>
</feature>
<evidence type="ECO:0000313" key="6">
    <source>
        <dbReference type="Proteomes" id="UP001153618"/>
    </source>
</evidence>
<feature type="transmembrane region" description="Helical" evidence="3">
    <location>
        <begin position="595"/>
        <end position="615"/>
    </location>
</feature>
<evidence type="ECO:0000259" key="4">
    <source>
        <dbReference type="PROSITE" id="PS51719"/>
    </source>
</evidence>
<feature type="compositionally biased region" description="Low complexity" evidence="2">
    <location>
        <begin position="475"/>
        <end position="486"/>
    </location>
</feature>
<protein>
    <recommendedName>
        <fullName evidence="4">Septin-type G domain-containing protein</fullName>
    </recommendedName>
</protein>
<keyword evidence="1" id="KW-0547">Nucleotide-binding</keyword>
<dbReference type="GO" id="GO:0005525">
    <property type="term" value="F:GTP binding"/>
    <property type="evidence" value="ECO:0007669"/>
    <property type="project" value="UniProtKB-KW"/>
</dbReference>
<evidence type="ECO:0000256" key="3">
    <source>
        <dbReference type="SAM" id="Phobius"/>
    </source>
</evidence>
<keyword evidence="3" id="KW-0472">Membrane</keyword>
<dbReference type="InterPro" id="IPR030379">
    <property type="entry name" value="G_SEPTIN_dom"/>
</dbReference>
<dbReference type="PROSITE" id="PS51719">
    <property type="entry name" value="G_SEPTIN"/>
    <property type="match status" value="1"/>
</dbReference>
<keyword evidence="3" id="KW-0812">Transmembrane</keyword>
<keyword evidence="6" id="KW-1185">Reference proteome</keyword>
<accession>A0A9W4IFX8</accession>
<dbReference type="PANTHER" id="PTHR18884">
    <property type="entry name" value="SEPTIN"/>
    <property type="match status" value="1"/>
</dbReference>
<gene>
    <name evidence="5" type="ORF">POLS_LOCUS9227</name>
</gene>
<reference evidence="5" key="1">
    <citation type="submission" date="2021-07" db="EMBL/GenBank/DDBJ databases">
        <authorList>
            <person name="Branca A.L. A."/>
        </authorList>
    </citation>
    <scope>NUCLEOTIDE SEQUENCE</scope>
</reference>
<organism evidence="5 6">
    <name type="scientific">Penicillium olsonii</name>
    <dbReference type="NCBI Taxonomy" id="99116"/>
    <lineage>
        <taxon>Eukaryota</taxon>
        <taxon>Fungi</taxon>
        <taxon>Dikarya</taxon>
        <taxon>Ascomycota</taxon>
        <taxon>Pezizomycotina</taxon>
        <taxon>Eurotiomycetes</taxon>
        <taxon>Eurotiomycetidae</taxon>
        <taxon>Eurotiales</taxon>
        <taxon>Aspergillaceae</taxon>
        <taxon>Penicillium</taxon>
    </lineage>
</organism>
<sequence>MMRSSPDSVRKPSAPSLDPPTFFLSRTPHVSEMEPSLVRPDETKESMYGVHSIDTTHSIYSAPNSPLATGLDVHTQSTKAGPGQDPGQTSPGGSRPLTPFTLGLPDDLSLPSSPKSISNQSLRPLDEISITDEIESQAVGSGDEEAKGSPRIGGASQLIMPSIKMPSRRPFTERGKAMGRFKVLLAGAPGSGKTALIKALVQTCDDIVHVDTIPVSSVERRRPSQSGRPSTTEIYASTKPYPTWWSDLEDSRVLKRRKSIGEIVLERNLCFVDTLSNLSRAGQTDATAQYMYHQLVRATNAISGSNVDFQNLLAGNGGSQVDAVLYLISHDTLSTDVECIRKLNELSNVIPVISKADTLSPTQISTLKVHFHDQAREVGMKPFLFGLNESSIDSQPPYAVSSAKGSDPETMDASILMSPDYVQPLIPSELTTLVDQIFDRDNLAWLRHSAAKKLIQRASALQPILTNPAPPGGSRPPWQAASPSPPSYAMARLTDYTRTEERMAQVRLAQWATDLQRSLQNERDRYTELARGERAVWLTERLGECVVDGSLVPLSQTPGFCGPKTLRAHSYRVGISPQDPLGVVGWVDDLGRRSWVLVQIVGSVGVVGGLALWLARNWGLPTRSLTDLRVDYWCSLDR</sequence>
<dbReference type="EMBL" id="CAJVOS010000082">
    <property type="protein sequence ID" value="CAG8270834.1"/>
    <property type="molecule type" value="Genomic_DNA"/>
</dbReference>
<feature type="domain" description="Septin-type G" evidence="4">
    <location>
        <begin position="177"/>
        <end position="464"/>
    </location>
</feature>
<comment type="similarity">
    <text evidence="1">Belongs to the TRAFAC class TrmE-Era-EngA-EngB-Septin-like GTPase superfamily. Septin GTPase family.</text>
</comment>
<keyword evidence="3" id="KW-1133">Transmembrane helix</keyword>